<dbReference type="RefSeq" id="WP_049644400.1">
    <property type="nucleotide sequence ID" value="NZ_LFTY01000002.1"/>
</dbReference>
<dbReference type="InterPro" id="IPR025528">
    <property type="entry name" value="BrnA_antitoxin"/>
</dbReference>
<keyword evidence="2" id="KW-1185">Reference proteome</keyword>
<evidence type="ECO:0008006" key="3">
    <source>
        <dbReference type="Google" id="ProtNLM"/>
    </source>
</evidence>
<evidence type="ECO:0000313" key="1">
    <source>
        <dbReference type="EMBL" id="KMW58840.1"/>
    </source>
</evidence>
<name>A0A0J9E7X1_9RHOB</name>
<protein>
    <recommendedName>
        <fullName evidence="3">BrnA antitoxin of type II toxin-antitoxin system</fullName>
    </recommendedName>
</protein>
<organism evidence="1 2">
    <name type="scientific">Candidatus Rhodobacter oscarellae</name>
    <dbReference type="NCBI Taxonomy" id="1675527"/>
    <lineage>
        <taxon>Bacteria</taxon>
        <taxon>Pseudomonadati</taxon>
        <taxon>Pseudomonadota</taxon>
        <taxon>Alphaproteobacteria</taxon>
        <taxon>Rhodobacterales</taxon>
        <taxon>Rhodobacter group</taxon>
        <taxon>Rhodobacter</taxon>
    </lineage>
</organism>
<dbReference type="STRING" id="1675527.AIOL_003821"/>
<dbReference type="AlphaFoldDB" id="A0A0J9E7X1"/>
<dbReference type="EMBL" id="LFTY01000002">
    <property type="protein sequence ID" value="KMW58840.1"/>
    <property type="molecule type" value="Genomic_DNA"/>
</dbReference>
<dbReference type="OrthoDB" id="361944at2"/>
<sequence>MPTNPHRSGITRRAKTRTQRLYFERLLLNAAHLKSEDVFEYHVQAQVPEAWDTLEQDVDVEEKKVKITLRLDESVAKFYRAMGNGYQARMNRILATFAQMRIAELRRLDDMLAEELAKVDEMRAERG</sequence>
<proteinExistence type="predicted"/>
<evidence type="ECO:0000313" key="2">
    <source>
        <dbReference type="Proteomes" id="UP000037178"/>
    </source>
</evidence>
<gene>
    <name evidence="1" type="ORF">AIOL_003821</name>
</gene>
<reference evidence="1 2" key="1">
    <citation type="submission" date="2015-06" db="EMBL/GenBank/DDBJ databases">
        <title>Draft genome sequence of an Alphaproteobacteria species associated to the Mediterranean sponge Oscarella lobularis.</title>
        <authorList>
            <person name="Jourda C."/>
            <person name="Santini S."/>
            <person name="Claverie J.-M."/>
        </authorList>
    </citation>
    <scope>NUCLEOTIDE SEQUENCE [LARGE SCALE GENOMIC DNA]</scope>
    <source>
        <strain evidence="1">IGS</strain>
    </source>
</reference>
<dbReference type="Pfam" id="PF14384">
    <property type="entry name" value="BrnA_antitoxin"/>
    <property type="match status" value="1"/>
</dbReference>
<comment type="caution">
    <text evidence="1">The sequence shown here is derived from an EMBL/GenBank/DDBJ whole genome shotgun (WGS) entry which is preliminary data.</text>
</comment>
<dbReference type="PATRIC" id="fig|1675527.3.peg.4003"/>
<dbReference type="Proteomes" id="UP000037178">
    <property type="component" value="Unassembled WGS sequence"/>
</dbReference>
<accession>A0A0J9E7X1</accession>